<sequence length="350" mass="38165">MSNKIILSLLFTLIFGGCSGNNNDTDSQKQPPLVKTVSIKIDEGVLHKLSGTIRARYETPIAFQMGGRILTRNIDAGQWVDAGQLLFSLDPRDLNEAENVAKAQLASAEAALATASSELKRQKKLVTKKLISQFEIERFELAERAAESQCDVAQASLKQAYITRAYADLKSKQSGILIEVSGEPGQVVSVGQTVAVLAQDGKRDVEVFLPDSRHPPRIGVAKLNDGRQVVLELREIGGAADPMSRTWRARYRITGIEKNLPLGIIVQVLLTSEDTEQNTLVVPLGALDERSEGPRIWRVIDGHAEPVSVKIVGLGAEQARITVDLPPDTRIIALGTHLLNPGMSVRTREQ</sequence>
<evidence type="ECO:0000313" key="3">
    <source>
        <dbReference type="EMBL" id="MCI2286202.1"/>
    </source>
</evidence>
<dbReference type="Gene3D" id="2.40.50.100">
    <property type="match status" value="1"/>
</dbReference>
<dbReference type="SUPFAM" id="SSF111369">
    <property type="entry name" value="HlyD-like secretion proteins"/>
    <property type="match status" value="1"/>
</dbReference>
<gene>
    <name evidence="3" type="ORF">L3081_25700</name>
</gene>
<comment type="similarity">
    <text evidence="1">Belongs to the membrane fusion protein (MFP) (TC 8.A.1) family.</text>
</comment>
<dbReference type="InterPro" id="IPR006143">
    <property type="entry name" value="RND_pump_MFP"/>
</dbReference>
<dbReference type="EMBL" id="JAKKSL010000008">
    <property type="protein sequence ID" value="MCI2286202.1"/>
    <property type="molecule type" value="Genomic_DNA"/>
</dbReference>
<protein>
    <submittedName>
        <fullName evidence="3">Efflux RND transporter periplasmic adaptor subunit</fullName>
    </submittedName>
</protein>
<dbReference type="InterPro" id="IPR058624">
    <property type="entry name" value="MdtA-like_HH"/>
</dbReference>
<dbReference type="Gene3D" id="2.40.420.20">
    <property type="match status" value="1"/>
</dbReference>
<reference evidence="3" key="1">
    <citation type="submission" date="2022-01" db="EMBL/GenBank/DDBJ databases">
        <title>Colwellia maritima, isolated from seawater.</title>
        <authorList>
            <person name="Kristyanto S."/>
            <person name="Jung J."/>
            <person name="Jeon C.O."/>
        </authorList>
    </citation>
    <scope>NUCLEOTIDE SEQUENCE</scope>
    <source>
        <strain evidence="3">MSW7</strain>
    </source>
</reference>
<dbReference type="Pfam" id="PF25876">
    <property type="entry name" value="HH_MFP_RND"/>
    <property type="match status" value="1"/>
</dbReference>
<dbReference type="Gene3D" id="1.10.287.470">
    <property type="entry name" value="Helix hairpin bin"/>
    <property type="match status" value="1"/>
</dbReference>
<organism evidence="3 4">
    <name type="scientific">Colwellia maritima</name>
    <dbReference type="NCBI Taxonomy" id="2912588"/>
    <lineage>
        <taxon>Bacteria</taxon>
        <taxon>Pseudomonadati</taxon>
        <taxon>Pseudomonadota</taxon>
        <taxon>Gammaproteobacteria</taxon>
        <taxon>Alteromonadales</taxon>
        <taxon>Colwelliaceae</taxon>
        <taxon>Colwellia</taxon>
    </lineage>
</organism>
<accession>A0ABS9XB09</accession>
<dbReference type="Proteomes" id="UP001139646">
    <property type="component" value="Unassembled WGS sequence"/>
</dbReference>
<dbReference type="NCBIfam" id="TIGR01730">
    <property type="entry name" value="RND_mfp"/>
    <property type="match status" value="1"/>
</dbReference>
<dbReference type="PANTHER" id="PTHR30469">
    <property type="entry name" value="MULTIDRUG RESISTANCE PROTEIN MDTA"/>
    <property type="match status" value="1"/>
</dbReference>
<dbReference type="PROSITE" id="PS51257">
    <property type="entry name" value="PROKAR_LIPOPROTEIN"/>
    <property type="match status" value="1"/>
</dbReference>
<dbReference type="PANTHER" id="PTHR30469:SF15">
    <property type="entry name" value="HLYD FAMILY OF SECRETION PROTEINS"/>
    <property type="match status" value="1"/>
</dbReference>
<name>A0ABS9XB09_9GAMM</name>
<dbReference type="RefSeq" id="WP_242289554.1">
    <property type="nucleotide sequence ID" value="NZ_JAKKSL010000008.1"/>
</dbReference>
<evidence type="ECO:0000259" key="2">
    <source>
        <dbReference type="Pfam" id="PF25876"/>
    </source>
</evidence>
<evidence type="ECO:0000313" key="4">
    <source>
        <dbReference type="Proteomes" id="UP001139646"/>
    </source>
</evidence>
<feature type="domain" description="Multidrug resistance protein MdtA-like alpha-helical hairpin" evidence="2">
    <location>
        <begin position="98"/>
        <end position="166"/>
    </location>
</feature>
<keyword evidence="4" id="KW-1185">Reference proteome</keyword>
<proteinExistence type="inferred from homology"/>
<comment type="caution">
    <text evidence="3">The sequence shown here is derived from an EMBL/GenBank/DDBJ whole genome shotgun (WGS) entry which is preliminary data.</text>
</comment>
<evidence type="ECO:0000256" key="1">
    <source>
        <dbReference type="ARBA" id="ARBA00009477"/>
    </source>
</evidence>
<dbReference type="Gene3D" id="2.40.30.170">
    <property type="match status" value="1"/>
</dbReference>